<protein>
    <submittedName>
        <fullName evidence="2">EAL domain-containing protein</fullName>
    </submittedName>
</protein>
<proteinExistence type="predicted"/>
<dbReference type="Gene3D" id="3.30.450.40">
    <property type="match status" value="1"/>
</dbReference>
<dbReference type="SUPFAM" id="SSF55781">
    <property type="entry name" value="GAF domain-like"/>
    <property type="match status" value="1"/>
</dbReference>
<dbReference type="RefSeq" id="WP_209359442.1">
    <property type="nucleotide sequence ID" value="NZ_JAGISH010000001.1"/>
</dbReference>
<dbReference type="InterPro" id="IPR029016">
    <property type="entry name" value="GAF-like_dom_sf"/>
</dbReference>
<dbReference type="PANTHER" id="PTHR33121">
    <property type="entry name" value="CYCLIC DI-GMP PHOSPHODIESTERASE PDEF"/>
    <property type="match status" value="1"/>
</dbReference>
<name>A0A940MMX8_9RHOB</name>
<dbReference type="Pfam" id="PF00563">
    <property type="entry name" value="EAL"/>
    <property type="match status" value="1"/>
</dbReference>
<reference evidence="2" key="1">
    <citation type="submission" date="2021-03" db="EMBL/GenBank/DDBJ databases">
        <title>Sagittula salina sp. nov. strain M10.9X isolated from the marine waste.</title>
        <authorList>
            <person name="Satari L."/>
            <person name="Molina-Menor E."/>
            <person name="Vidal-Verdu A."/>
            <person name="Pascual J."/>
            <person name="Pereto J."/>
            <person name="Porcar M."/>
        </authorList>
    </citation>
    <scope>NUCLEOTIDE SEQUENCE</scope>
    <source>
        <strain evidence="2">M10.9X</strain>
    </source>
</reference>
<feature type="domain" description="EAL" evidence="1">
    <location>
        <begin position="169"/>
        <end position="404"/>
    </location>
</feature>
<dbReference type="Pfam" id="PF13185">
    <property type="entry name" value="GAF_2"/>
    <property type="match status" value="1"/>
</dbReference>
<dbReference type="SMART" id="SM00052">
    <property type="entry name" value="EAL"/>
    <property type="match status" value="1"/>
</dbReference>
<dbReference type="InterPro" id="IPR001633">
    <property type="entry name" value="EAL_dom"/>
</dbReference>
<dbReference type="AlphaFoldDB" id="A0A940MMX8"/>
<sequence length="404" mass="43992">MTRPLDPPIGGASPRSPAGGLLERKQHILRSLRHAFGCEAAFISRFDGGQRVFDTVDGHYSAFGKGFAAGACGPLDESFCYRVAQGYAPRLVRDARLEPAFAKLNSKFEPPIGLHLSVPIRLTSGVTYGMLCLFGTAPRGDVTGRDLALVTLTADLLAQDIEDSFDAHFSDLALRLTDALDNGAVRFLLQPVVTLPERHTVGYELLSRFPATLGSTEDIFRLSRFLGVIAPMEARIAAKAREVLARLPREAKLSINFSVSTIETLDLSGIFPSHERGRVIIEITEHERVSNYDSFSTALNRLRGMGFRVAIDDVGAGYSTFRHVVQLRPDIIKMDRSLIAGIDQSRERGSLASALLDYSRENGVTLVAEGIETGDELAALEAIGVKRVQGYLTGAPRPLDEVLL</sequence>
<dbReference type="SUPFAM" id="SSF141868">
    <property type="entry name" value="EAL domain-like"/>
    <property type="match status" value="1"/>
</dbReference>
<dbReference type="Proteomes" id="UP000675940">
    <property type="component" value="Unassembled WGS sequence"/>
</dbReference>
<dbReference type="PANTHER" id="PTHR33121:SF76">
    <property type="entry name" value="SIGNALING PROTEIN"/>
    <property type="match status" value="1"/>
</dbReference>
<dbReference type="InterPro" id="IPR035919">
    <property type="entry name" value="EAL_sf"/>
</dbReference>
<accession>A0A940MMX8</accession>
<evidence type="ECO:0000313" key="3">
    <source>
        <dbReference type="Proteomes" id="UP000675940"/>
    </source>
</evidence>
<comment type="caution">
    <text evidence="2">The sequence shown here is derived from an EMBL/GenBank/DDBJ whole genome shotgun (WGS) entry which is preliminary data.</text>
</comment>
<dbReference type="InterPro" id="IPR003018">
    <property type="entry name" value="GAF"/>
</dbReference>
<evidence type="ECO:0000259" key="1">
    <source>
        <dbReference type="PROSITE" id="PS50883"/>
    </source>
</evidence>
<dbReference type="Gene3D" id="3.20.20.450">
    <property type="entry name" value="EAL domain"/>
    <property type="match status" value="1"/>
</dbReference>
<dbReference type="InterPro" id="IPR050706">
    <property type="entry name" value="Cyclic-di-GMP_PDE-like"/>
</dbReference>
<dbReference type="EMBL" id="JAGISH010000001">
    <property type="protein sequence ID" value="MBP0481621.1"/>
    <property type="molecule type" value="Genomic_DNA"/>
</dbReference>
<organism evidence="2 3">
    <name type="scientific">Sagittula salina</name>
    <dbReference type="NCBI Taxonomy" id="2820268"/>
    <lineage>
        <taxon>Bacteria</taxon>
        <taxon>Pseudomonadati</taxon>
        <taxon>Pseudomonadota</taxon>
        <taxon>Alphaproteobacteria</taxon>
        <taxon>Rhodobacterales</taxon>
        <taxon>Roseobacteraceae</taxon>
        <taxon>Sagittula</taxon>
    </lineage>
</organism>
<gene>
    <name evidence="2" type="ORF">J5474_03830</name>
</gene>
<evidence type="ECO:0000313" key="2">
    <source>
        <dbReference type="EMBL" id="MBP0481621.1"/>
    </source>
</evidence>
<keyword evidence="3" id="KW-1185">Reference proteome</keyword>
<dbReference type="PROSITE" id="PS50883">
    <property type="entry name" value="EAL"/>
    <property type="match status" value="1"/>
</dbReference>
<dbReference type="CDD" id="cd01948">
    <property type="entry name" value="EAL"/>
    <property type="match status" value="1"/>
</dbReference>
<dbReference type="GO" id="GO:0071111">
    <property type="term" value="F:cyclic-guanylate-specific phosphodiesterase activity"/>
    <property type="evidence" value="ECO:0007669"/>
    <property type="project" value="InterPro"/>
</dbReference>